<proteinExistence type="predicted"/>
<gene>
    <name evidence="1" type="ORF">CY34DRAFT_226794</name>
</gene>
<dbReference type="InParanoid" id="A0A0C9ZT97"/>
<dbReference type="AlphaFoldDB" id="A0A0C9ZT97"/>
<protein>
    <submittedName>
        <fullName evidence="1">Uncharacterized protein</fullName>
    </submittedName>
</protein>
<accession>A0A0C9ZT97</accession>
<keyword evidence="2" id="KW-1185">Reference proteome</keyword>
<dbReference type="Proteomes" id="UP000054485">
    <property type="component" value="Unassembled WGS sequence"/>
</dbReference>
<reference evidence="1 2" key="1">
    <citation type="submission" date="2014-04" db="EMBL/GenBank/DDBJ databases">
        <authorList>
            <consortium name="DOE Joint Genome Institute"/>
            <person name="Kuo A."/>
            <person name="Ruytinx J."/>
            <person name="Rineau F."/>
            <person name="Colpaert J."/>
            <person name="Kohler A."/>
            <person name="Nagy L.G."/>
            <person name="Floudas D."/>
            <person name="Copeland A."/>
            <person name="Barry K.W."/>
            <person name="Cichocki N."/>
            <person name="Veneault-Fourrey C."/>
            <person name="LaButti K."/>
            <person name="Lindquist E.A."/>
            <person name="Lipzen A."/>
            <person name="Lundell T."/>
            <person name="Morin E."/>
            <person name="Murat C."/>
            <person name="Sun H."/>
            <person name="Tunlid A."/>
            <person name="Henrissat B."/>
            <person name="Grigoriev I.V."/>
            <person name="Hibbett D.S."/>
            <person name="Martin F."/>
            <person name="Nordberg H.P."/>
            <person name="Cantor M.N."/>
            <person name="Hua S.X."/>
        </authorList>
    </citation>
    <scope>NUCLEOTIDE SEQUENCE [LARGE SCALE GENOMIC DNA]</scope>
    <source>
        <strain evidence="1 2">UH-Slu-Lm8-n1</strain>
    </source>
</reference>
<name>A0A0C9ZT97_9AGAM</name>
<evidence type="ECO:0000313" key="2">
    <source>
        <dbReference type="Proteomes" id="UP000054485"/>
    </source>
</evidence>
<dbReference type="EMBL" id="KN835279">
    <property type="protein sequence ID" value="KIK41110.1"/>
    <property type="molecule type" value="Genomic_DNA"/>
</dbReference>
<evidence type="ECO:0000313" key="1">
    <source>
        <dbReference type="EMBL" id="KIK41110.1"/>
    </source>
</evidence>
<organism evidence="1 2">
    <name type="scientific">Suillus luteus UH-Slu-Lm8-n1</name>
    <dbReference type="NCBI Taxonomy" id="930992"/>
    <lineage>
        <taxon>Eukaryota</taxon>
        <taxon>Fungi</taxon>
        <taxon>Dikarya</taxon>
        <taxon>Basidiomycota</taxon>
        <taxon>Agaricomycotina</taxon>
        <taxon>Agaricomycetes</taxon>
        <taxon>Agaricomycetidae</taxon>
        <taxon>Boletales</taxon>
        <taxon>Suillineae</taxon>
        <taxon>Suillaceae</taxon>
        <taxon>Suillus</taxon>
    </lineage>
</organism>
<sequence length="130" mass="14893">MHFSVGEKAPVRRNSICDPFQITLPCHDREPSYSAYQGTRLSGSCPRISGALCKERVLSTADCLTCYLRRYHRPHELMEWSSGDFRISSASVPRMMVPRQTWTPVRRHLSPGPLSHRLLHCTNRILGDRT</sequence>
<dbReference type="HOGENOM" id="CLU_1939512_0_0_1"/>
<reference evidence="2" key="2">
    <citation type="submission" date="2015-01" db="EMBL/GenBank/DDBJ databases">
        <title>Evolutionary Origins and Diversification of the Mycorrhizal Mutualists.</title>
        <authorList>
            <consortium name="DOE Joint Genome Institute"/>
            <consortium name="Mycorrhizal Genomics Consortium"/>
            <person name="Kohler A."/>
            <person name="Kuo A."/>
            <person name="Nagy L.G."/>
            <person name="Floudas D."/>
            <person name="Copeland A."/>
            <person name="Barry K.W."/>
            <person name="Cichocki N."/>
            <person name="Veneault-Fourrey C."/>
            <person name="LaButti K."/>
            <person name="Lindquist E.A."/>
            <person name="Lipzen A."/>
            <person name="Lundell T."/>
            <person name="Morin E."/>
            <person name="Murat C."/>
            <person name="Riley R."/>
            <person name="Ohm R."/>
            <person name="Sun H."/>
            <person name="Tunlid A."/>
            <person name="Henrissat B."/>
            <person name="Grigoriev I.V."/>
            <person name="Hibbett D.S."/>
            <person name="Martin F."/>
        </authorList>
    </citation>
    <scope>NUCLEOTIDE SEQUENCE [LARGE SCALE GENOMIC DNA]</scope>
    <source>
        <strain evidence="2">UH-Slu-Lm8-n1</strain>
    </source>
</reference>